<dbReference type="Proteomes" id="UP000559182">
    <property type="component" value="Unassembled WGS sequence"/>
</dbReference>
<dbReference type="RefSeq" id="WP_183319195.1">
    <property type="nucleotide sequence ID" value="NZ_JACHVQ010000001.1"/>
</dbReference>
<evidence type="ECO:0000313" key="3">
    <source>
        <dbReference type="Proteomes" id="UP000559182"/>
    </source>
</evidence>
<proteinExistence type="predicted"/>
<gene>
    <name evidence="2" type="ORF">FHU39_000829</name>
</gene>
<evidence type="ECO:0000256" key="1">
    <source>
        <dbReference type="SAM" id="Phobius"/>
    </source>
</evidence>
<feature type="transmembrane region" description="Helical" evidence="1">
    <location>
        <begin position="22"/>
        <end position="43"/>
    </location>
</feature>
<organism evidence="2 3">
    <name type="scientific">Flexivirga oryzae</name>
    <dbReference type="NCBI Taxonomy" id="1794944"/>
    <lineage>
        <taxon>Bacteria</taxon>
        <taxon>Bacillati</taxon>
        <taxon>Actinomycetota</taxon>
        <taxon>Actinomycetes</taxon>
        <taxon>Micrococcales</taxon>
        <taxon>Dermacoccaceae</taxon>
        <taxon>Flexivirga</taxon>
    </lineage>
</organism>
<keyword evidence="1" id="KW-0472">Membrane</keyword>
<comment type="caution">
    <text evidence="2">The sequence shown here is derived from an EMBL/GenBank/DDBJ whole genome shotgun (WGS) entry which is preliminary data.</text>
</comment>
<name>A0A839N6L0_9MICO</name>
<keyword evidence="3" id="KW-1185">Reference proteome</keyword>
<evidence type="ECO:0000313" key="2">
    <source>
        <dbReference type="EMBL" id="MBB2890845.1"/>
    </source>
</evidence>
<feature type="transmembrane region" description="Helical" evidence="1">
    <location>
        <begin position="55"/>
        <end position="76"/>
    </location>
</feature>
<reference evidence="2 3" key="1">
    <citation type="submission" date="2020-08" db="EMBL/GenBank/DDBJ databases">
        <title>Sequencing the genomes of 1000 actinobacteria strains.</title>
        <authorList>
            <person name="Klenk H.-P."/>
        </authorList>
    </citation>
    <scope>NUCLEOTIDE SEQUENCE [LARGE SCALE GENOMIC DNA]</scope>
    <source>
        <strain evidence="2 3">DSM 105369</strain>
    </source>
</reference>
<keyword evidence="1" id="KW-0812">Transmembrane</keyword>
<protein>
    <submittedName>
        <fullName evidence="2">Uncharacterized membrane protein YidH (DUF202 family)</fullName>
    </submittedName>
</protein>
<accession>A0A839N6L0</accession>
<dbReference type="AlphaFoldDB" id="A0A839N6L0"/>
<dbReference type="EMBL" id="JACHVQ010000001">
    <property type="protein sequence ID" value="MBB2890845.1"/>
    <property type="molecule type" value="Genomic_DNA"/>
</dbReference>
<sequence length="108" mass="11685">MTADTTTAPRSHTAGIFDVRNIIAALMGIYGLVLLIMGVVNFTDTDKAKADDINLNLWSGLGMLIFAVLMGLWAYLRPIVVDEVELERDKAAAEFERPSTSDGPDADA</sequence>
<keyword evidence="1" id="KW-1133">Transmembrane helix</keyword>